<organism evidence="2 3">
    <name type="scientific">Myxococcus virescens</name>
    <dbReference type="NCBI Taxonomy" id="83456"/>
    <lineage>
        <taxon>Bacteria</taxon>
        <taxon>Pseudomonadati</taxon>
        <taxon>Myxococcota</taxon>
        <taxon>Myxococcia</taxon>
        <taxon>Myxococcales</taxon>
        <taxon>Cystobacterineae</taxon>
        <taxon>Myxococcaceae</taxon>
        <taxon>Myxococcus</taxon>
    </lineage>
</organism>
<comment type="caution">
    <text evidence="2">The sequence shown here is derived from an EMBL/GenBank/DDBJ whole genome shotgun (WGS) entry which is preliminary data.</text>
</comment>
<evidence type="ECO:0000313" key="3">
    <source>
        <dbReference type="Proteomes" id="UP000321224"/>
    </source>
</evidence>
<accession>A0A511HHA1</accession>
<dbReference type="Pfam" id="PF04457">
    <property type="entry name" value="MJ1316"/>
    <property type="match status" value="1"/>
</dbReference>
<proteinExistence type="predicted"/>
<dbReference type="Proteomes" id="UP000321224">
    <property type="component" value="Unassembled WGS sequence"/>
</dbReference>
<evidence type="ECO:0000313" key="2">
    <source>
        <dbReference type="EMBL" id="GEL72754.1"/>
    </source>
</evidence>
<name>A0A511HHA1_9BACT</name>
<protein>
    <recommendedName>
        <fullName evidence="1">MJ1316 RNA cyclic group end recognition domain-containing protein</fullName>
    </recommendedName>
</protein>
<dbReference type="AlphaFoldDB" id="A0A511HHA1"/>
<reference evidence="2 3" key="1">
    <citation type="submission" date="2019-07" db="EMBL/GenBank/DDBJ databases">
        <title>Whole genome shotgun sequence of Myxococcus virescens NBRC 100334.</title>
        <authorList>
            <person name="Hosoyama A."/>
            <person name="Uohara A."/>
            <person name="Ohji S."/>
            <person name="Ichikawa N."/>
        </authorList>
    </citation>
    <scope>NUCLEOTIDE SEQUENCE [LARGE SCALE GENOMIC DNA]</scope>
    <source>
        <strain evidence="2 3">NBRC 100334</strain>
    </source>
</reference>
<dbReference type="EMBL" id="BJVY01000027">
    <property type="protein sequence ID" value="GEL72754.1"/>
    <property type="molecule type" value="Genomic_DNA"/>
</dbReference>
<gene>
    <name evidence="2" type="ORF">MVI01_45380</name>
</gene>
<feature type="domain" description="MJ1316 RNA cyclic group end recognition" evidence="1">
    <location>
        <begin position="22"/>
        <end position="85"/>
    </location>
</feature>
<dbReference type="InterPro" id="IPR040459">
    <property type="entry name" value="MJ1316"/>
</dbReference>
<evidence type="ECO:0000259" key="1">
    <source>
        <dbReference type="Pfam" id="PF04457"/>
    </source>
</evidence>
<sequence>MRACASPLPASRESAMSDERFTTSREVYHRIQWDPRFDPREFTIGYDAHGETREEMPFAAFVPDGEIPWHRVWYFKRGHQVVWDREQRLDLLNSPQPPPG</sequence>